<dbReference type="GeneID" id="10796245"/>
<dbReference type="RefSeq" id="WP_013878806.1">
    <property type="nucleotide sequence ID" value="NC_015666.1"/>
</dbReference>
<evidence type="ECO:0000313" key="3">
    <source>
        <dbReference type="Proteomes" id="UP000006794"/>
    </source>
</evidence>
<keyword evidence="1" id="KW-0812">Transmembrane</keyword>
<keyword evidence="1" id="KW-0472">Membrane</keyword>
<dbReference type="KEGG" id="hxa:Halxa_1275"/>
<feature type="transmembrane region" description="Helical" evidence="1">
    <location>
        <begin position="50"/>
        <end position="72"/>
    </location>
</feature>
<name>F8DBC9_HALXS</name>
<dbReference type="AlphaFoldDB" id="F8DBC9"/>
<keyword evidence="1" id="KW-1133">Transmembrane helix</keyword>
<proteinExistence type="predicted"/>
<gene>
    <name evidence="2" type="ordered locus">Halxa_1275</name>
</gene>
<evidence type="ECO:0000313" key="2">
    <source>
        <dbReference type="EMBL" id="AEH35908.1"/>
    </source>
</evidence>
<reference evidence="2 3" key="1">
    <citation type="journal article" date="2012" name="Stand. Genomic Sci.">
        <title>Complete genome sequence of Halopiger xanaduensis type strain (SH-6(T)).</title>
        <authorList>
            <person name="Anderson I."/>
            <person name="Tindall B.J."/>
            <person name="Rohde M."/>
            <person name="Lucas S."/>
            <person name="Han J."/>
            <person name="Lapidus A."/>
            <person name="Cheng J.F."/>
            <person name="Goodwin L."/>
            <person name="Pitluck S."/>
            <person name="Peters L."/>
            <person name="Pati A."/>
            <person name="Mikhailova N."/>
            <person name="Pagani I."/>
            <person name="Teshima H."/>
            <person name="Han C."/>
            <person name="Tapia R."/>
            <person name="Land M."/>
            <person name="Woyke T."/>
            <person name="Klenk H.P."/>
            <person name="Kyrpides N."/>
            <person name="Ivanova N."/>
        </authorList>
    </citation>
    <scope>NUCLEOTIDE SEQUENCE [LARGE SCALE GENOMIC DNA]</scope>
    <source>
        <strain evidence="3">DSM 18323 / JCM 14033 / SH-6</strain>
    </source>
</reference>
<dbReference type="HOGENOM" id="CLU_2629663_0_0_2"/>
<sequence length="77" mass="8039">MTPLALEQLIAMNANETRLRYAIFHGAILGASLLGIGLLLPILGIRTIDWPLLVGGPPAVGAIHACLIYTGIAPRGP</sequence>
<organism evidence="2 3">
    <name type="scientific">Halopiger xanaduensis (strain DSM 18323 / JCM 14033 / SH-6)</name>
    <dbReference type="NCBI Taxonomy" id="797210"/>
    <lineage>
        <taxon>Archaea</taxon>
        <taxon>Methanobacteriati</taxon>
        <taxon>Methanobacteriota</taxon>
        <taxon>Stenosarchaea group</taxon>
        <taxon>Halobacteria</taxon>
        <taxon>Halobacteriales</taxon>
        <taxon>Natrialbaceae</taxon>
        <taxon>Halopiger</taxon>
    </lineage>
</organism>
<dbReference type="Proteomes" id="UP000006794">
    <property type="component" value="Chromosome"/>
</dbReference>
<evidence type="ECO:0000256" key="1">
    <source>
        <dbReference type="SAM" id="Phobius"/>
    </source>
</evidence>
<dbReference type="EMBL" id="CP002839">
    <property type="protein sequence ID" value="AEH35908.1"/>
    <property type="molecule type" value="Genomic_DNA"/>
</dbReference>
<accession>F8DBC9</accession>
<protein>
    <submittedName>
        <fullName evidence="2">Uncharacterized protein</fullName>
    </submittedName>
</protein>
<keyword evidence="3" id="KW-1185">Reference proteome</keyword>
<dbReference type="STRING" id="797210.Halxa_1275"/>
<feature type="transmembrane region" description="Helical" evidence="1">
    <location>
        <begin position="21"/>
        <end position="44"/>
    </location>
</feature>